<organism evidence="2 3">
    <name type="scientific">Alosa alosa</name>
    <name type="common">allis shad</name>
    <dbReference type="NCBI Taxonomy" id="278164"/>
    <lineage>
        <taxon>Eukaryota</taxon>
        <taxon>Metazoa</taxon>
        <taxon>Chordata</taxon>
        <taxon>Craniata</taxon>
        <taxon>Vertebrata</taxon>
        <taxon>Euteleostomi</taxon>
        <taxon>Actinopterygii</taxon>
        <taxon>Neopterygii</taxon>
        <taxon>Teleostei</taxon>
        <taxon>Clupei</taxon>
        <taxon>Clupeiformes</taxon>
        <taxon>Clupeoidei</taxon>
        <taxon>Clupeidae</taxon>
        <taxon>Alosa</taxon>
    </lineage>
</organism>
<accession>A0AAV6GYC9</accession>
<keyword evidence="3" id="KW-1185">Reference proteome</keyword>
<feature type="region of interest" description="Disordered" evidence="1">
    <location>
        <begin position="1"/>
        <end position="37"/>
    </location>
</feature>
<sequence>MRETGRTSREVGRERSGRGRGEGKSTHAQSEDTLAGGDGRRWLLADVHQALAGLQAGQGLTAGQRGQGATQAQHGGRVIFP</sequence>
<name>A0AAV6GYC9_9TELE</name>
<reference evidence="2" key="1">
    <citation type="submission" date="2020-10" db="EMBL/GenBank/DDBJ databases">
        <title>Chromosome-scale genome assembly of the Allis shad, Alosa alosa.</title>
        <authorList>
            <person name="Margot Z."/>
            <person name="Christophe K."/>
            <person name="Cabau C."/>
            <person name="Louis A."/>
            <person name="Berthelot C."/>
            <person name="Parey E."/>
            <person name="Roest Crollius H."/>
            <person name="Montfort J."/>
            <person name="Robinson-Rechavi M."/>
            <person name="Bucao C."/>
            <person name="Bouchez O."/>
            <person name="Gislard M."/>
            <person name="Lluch J."/>
            <person name="Milhes M."/>
            <person name="Lampietro C."/>
            <person name="Lopez Roques C."/>
            <person name="Donnadieu C."/>
            <person name="Braasch I."/>
            <person name="Desvignes T."/>
            <person name="Postlethwait J."/>
            <person name="Bobe J."/>
            <person name="Guiguen Y."/>
        </authorList>
    </citation>
    <scope>NUCLEOTIDE SEQUENCE</scope>
    <source>
        <strain evidence="2">M-15738</strain>
        <tissue evidence="2">Blood</tissue>
    </source>
</reference>
<feature type="region of interest" description="Disordered" evidence="1">
    <location>
        <begin position="60"/>
        <end position="81"/>
    </location>
</feature>
<feature type="non-terminal residue" evidence="2">
    <location>
        <position position="81"/>
    </location>
</feature>
<evidence type="ECO:0000313" key="3">
    <source>
        <dbReference type="Proteomes" id="UP000823561"/>
    </source>
</evidence>
<protein>
    <submittedName>
        <fullName evidence="2">Uncharacterized protein</fullName>
    </submittedName>
</protein>
<gene>
    <name evidence="2" type="ORF">AALO_G00084410</name>
</gene>
<dbReference type="Proteomes" id="UP000823561">
    <property type="component" value="Chromosome 6"/>
</dbReference>
<proteinExistence type="predicted"/>
<feature type="compositionally biased region" description="Basic and acidic residues" evidence="1">
    <location>
        <begin position="1"/>
        <end position="25"/>
    </location>
</feature>
<comment type="caution">
    <text evidence="2">The sequence shown here is derived from an EMBL/GenBank/DDBJ whole genome shotgun (WGS) entry which is preliminary data.</text>
</comment>
<evidence type="ECO:0000313" key="2">
    <source>
        <dbReference type="EMBL" id="KAG5280054.1"/>
    </source>
</evidence>
<dbReference type="AlphaFoldDB" id="A0AAV6GYC9"/>
<dbReference type="EMBL" id="JADWDJ010000006">
    <property type="protein sequence ID" value="KAG5280054.1"/>
    <property type="molecule type" value="Genomic_DNA"/>
</dbReference>
<evidence type="ECO:0000256" key="1">
    <source>
        <dbReference type="SAM" id="MobiDB-lite"/>
    </source>
</evidence>